<dbReference type="GO" id="GO:0005886">
    <property type="term" value="C:plasma membrane"/>
    <property type="evidence" value="ECO:0007669"/>
    <property type="project" value="UniProtKB-SubCell"/>
</dbReference>
<dbReference type="InterPro" id="IPR011009">
    <property type="entry name" value="Kinase-like_dom_sf"/>
</dbReference>
<comment type="similarity">
    <text evidence="15">Belongs to the adenylyl cyclase class-4/guanylyl cyclase family.</text>
</comment>
<dbReference type="Proteomes" id="UP000192578">
    <property type="component" value="Unassembled WGS sequence"/>
</dbReference>
<keyword evidence="4" id="KW-1003">Cell membrane</keyword>
<dbReference type="GO" id="GO:0005525">
    <property type="term" value="F:GTP binding"/>
    <property type="evidence" value="ECO:0007669"/>
    <property type="project" value="UniProtKB-KW"/>
</dbReference>
<evidence type="ECO:0000256" key="12">
    <source>
        <dbReference type="ARBA" id="ARBA00023180"/>
    </source>
</evidence>
<keyword evidence="14 16" id="KW-0141">cGMP biosynthesis</keyword>
<dbReference type="EC" id="4.6.1.2" evidence="3 16"/>
<dbReference type="PROSITE" id="PS50011">
    <property type="entry name" value="PROTEIN_KINASE_DOM"/>
    <property type="match status" value="1"/>
</dbReference>
<reference evidence="22" key="1">
    <citation type="submission" date="2017-01" db="EMBL/GenBank/DDBJ databases">
        <title>Comparative genomics of anhydrobiosis in the tardigrade Hypsibius dujardini.</title>
        <authorList>
            <person name="Yoshida Y."/>
            <person name="Koutsovoulos G."/>
            <person name="Laetsch D."/>
            <person name="Stevens L."/>
            <person name="Kumar S."/>
            <person name="Horikawa D."/>
            <person name="Ishino K."/>
            <person name="Komine S."/>
            <person name="Tomita M."/>
            <person name="Blaxter M."/>
            <person name="Arakawa K."/>
        </authorList>
    </citation>
    <scope>NUCLEOTIDE SEQUENCE [LARGE SCALE GENOMIC DNA]</scope>
    <source>
        <strain evidence="22">Z151</strain>
    </source>
</reference>
<evidence type="ECO:0000256" key="4">
    <source>
        <dbReference type="ARBA" id="ARBA00022475"/>
    </source>
</evidence>
<evidence type="ECO:0000256" key="11">
    <source>
        <dbReference type="ARBA" id="ARBA00023170"/>
    </source>
</evidence>
<evidence type="ECO:0000256" key="5">
    <source>
        <dbReference type="ARBA" id="ARBA00022692"/>
    </source>
</evidence>
<proteinExistence type="inferred from homology"/>
<dbReference type="SMART" id="SM00044">
    <property type="entry name" value="CYCc"/>
    <property type="match status" value="1"/>
</dbReference>
<keyword evidence="9" id="KW-0342">GTP-binding</keyword>
<protein>
    <recommendedName>
        <fullName evidence="3 16">Guanylate cyclase</fullName>
        <ecNumber evidence="3 16">4.6.1.2</ecNumber>
    </recommendedName>
</protein>
<dbReference type="PROSITE" id="PS00452">
    <property type="entry name" value="GUANYLATE_CYCLASE_1"/>
    <property type="match status" value="1"/>
</dbReference>
<dbReference type="Pfam" id="PF00211">
    <property type="entry name" value="Guanylate_cyc"/>
    <property type="match status" value="1"/>
</dbReference>
<keyword evidence="8 18" id="KW-1133">Transmembrane helix</keyword>
<dbReference type="GO" id="GO:0004016">
    <property type="term" value="F:adenylate cyclase activity"/>
    <property type="evidence" value="ECO:0007669"/>
    <property type="project" value="TreeGrafter"/>
</dbReference>
<dbReference type="Gene3D" id="6.10.250.780">
    <property type="match status" value="1"/>
</dbReference>
<dbReference type="FunFam" id="3.30.70.1230:FF:000004">
    <property type="entry name" value="Guanylate cyclase"/>
    <property type="match status" value="1"/>
</dbReference>
<dbReference type="PRINTS" id="PR00255">
    <property type="entry name" value="NATPEPTIDER"/>
</dbReference>
<dbReference type="AlphaFoldDB" id="A0A1W0X961"/>
<accession>A0A1W0X961</accession>
<keyword evidence="12" id="KW-0325">Glycoprotein</keyword>
<evidence type="ECO:0000256" key="6">
    <source>
        <dbReference type="ARBA" id="ARBA00022729"/>
    </source>
</evidence>
<keyword evidence="10 18" id="KW-0472">Membrane</keyword>
<dbReference type="InterPro" id="IPR029787">
    <property type="entry name" value="Nucleotide_cyclase"/>
</dbReference>
<feature type="domain" description="Guanylate cyclase" evidence="20">
    <location>
        <begin position="933"/>
        <end position="1063"/>
    </location>
</feature>
<dbReference type="CDD" id="cd07302">
    <property type="entry name" value="CHD"/>
    <property type="match status" value="1"/>
</dbReference>
<dbReference type="SUPFAM" id="SSF53822">
    <property type="entry name" value="Periplasmic binding protein-like I"/>
    <property type="match status" value="1"/>
</dbReference>
<dbReference type="PANTHER" id="PTHR11920">
    <property type="entry name" value="GUANYLYL CYCLASE"/>
    <property type="match status" value="1"/>
</dbReference>
<keyword evidence="7" id="KW-0547">Nucleotide-binding</keyword>
<feature type="compositionally biased region" description="Polar residues" evidence="17">
    <location>
        <begin position="578"/>
        <end position="590"/>
    </location>
</feature>
<dbReference type="Gene3D" id="1.10.510.10">
    <property type="entry name" value="Transferase(Phosphotransferase) domain 1"/>
    <property type="match status" value="1"/>
</dbReference>
<feature type="region of interest" description="Disordered" evidence="17">
    <location>
        <begin position="563"/>
        <end position="590"/>
    </location>
</feature>
<feature type="domain" description="Protein kinase" evidence="19">
    <location>
        <begin position="520"/>
        <end position="860"/>
    </location>
</feature>
<dbReference type="InterPro" id="IPR001054">
    <property type="entry name" value="A/G_cyclase"/>
</dbReference>
<dbReference type="Gene3D" id="3.40.50.2300">
    <property type="match status" value="2"/>
</dbReference>
<dbReference type="Pfam" id="PF01094">
    <property type="entry name" value="ANF_receptor"/>
    <property type="match status" value="1"/>
</dbReference>
<dbReference type="PROSITE" id="PS50125">
    <property type="entry name" value="GUANYLATE_CYCLASE_2"/>
    <property type="match status" value="1"/>
</dbReference>
<dbReference type="Gene3D" id="3.30.70.1230">
    <property type="entry name" value="Nucleotide cyclase"/>
    <property type="match status" value="1"/>
</dbReference>
<evidence type="ECO:0000256" key="1">
    <source>
        <dbReference type="ARBA" id="ARBA00001436"/>
    </source>
</evidence>
<dbReference type="SUPFAM" id="SSF55073">
    <property type="entry name" value="Nucleotide cyclase"/>
    <property type="match status" value="1"/>
</dbReference>
<dbReference type="InterPro" id="IPR050401">
    <property type="entry name" value="Cyclic_nucleotide_synthase"/>
</dbReference>
<dbReference type="Pfam" id="PF07714">
    <property type="entry name" value="PK_Tyr_Ser-Thr"/>
    <property type="match status" value="1"/>
</dbReference>
<evidence type="ECO:0000256" key="8">
    <source>
        <dbReference type="ARBA" id="ARBA00022989"/>
    </source>
</evidence>
<dbReference type="GO" id="GO:0004672">
    <property type="term" value="F:protein kinase activity"/>
    <property type="evidence" value="ECO:0007669"/>
    <property type="project" value="InterPro"/>
</dbReference>
<keyword evidence="13 15" id="KW-0456">Lyase</keyword>
<dbReference type="InterPro" id="IPR000719">
    <property type="entry name" value="Prot_kinase_dom"/>
</dbReference>
<dbReference type="GO" id="GO:0035556">
    <property type="term" value="P:intracellular signal transduction"/>
    <property type="evidence" value="ECO:0007669"/>
    <property type="project" value="InterPro"/>
</dbReference>
<evidence type="ECO:0000256" key="17">
    <source>
        <dbReference type="SAM" id="MobiDB-lite"/>
    </source>
</evidence>
<evidence type="ECO:0000256" key="10">
    <source>
        <dbReference type="ARBA" id="ARBA00023136"/>
    </source>
</evidence>
<keyword evidence="6" id="KW-0732">Signal</keyword>
<name>A0A1W0X961_HYPEX</name>
<evidence type="ECO:0000313" key="21">
    <source>
        <dbReference type="EMBL" id="OQV23852.1"/>
    </source>
</evidence>
<evidence type="ECO:0000256" key="14">
    <source>
        <dbReference type="ARBA" id="ARBA00023293"/>
    </source>
</evidence>
<evidence type="ECO:0000256" key="3">
    <source>
        <dbReference type="ARBA" id="ARBA00012202"/>
    </source>
</evidence>
<evidence type="ECO:0000256" key="7">
    <source>
        <dbReference type="ARBA" id="ARBA00022741"/>
    </source>
</evidence>
<evidence type="ECO:0000256" key="16">
    <source>
        <dbReference type="RuleBase" id="RU003431"/>
    </source>
</evidence>
<dbReference type="OrthoDB" id="1890790at2759"/>
<dbReference type="EMBL" id="MTYJ01000009">
    <property type="protein sequence ID" value="OQV23852.1"/>
    <property type="molecule type" value="Genomic_DNA"/>
</dbReference>
<comment type="catalytic activity">
    <reaction evidence="1 16">
        <text>GTP = 3',5'-cyclic GMP + diphosphate</text>
        <dbReference type="Rhea" id="RHEA:13665"/>
        <dbReference type="ChEBI" id="CHEBI:33019"/>
        <dbReference type="ChEBI" id="CHEBI:37565"/>
        <dbReference type="ChEBI" id="CHEBI:57746"/>
        <dbReference type="EC" id="4.6.1.2"/>
    </reaction>
</comment>
<evidence type="ECO:0000256" key="15">
    <source>
        <dbReference type="RuleBase" id="RU000405"/>
    </source>
</evidence>
<dbReference type="InterPro" id="IPR001170">
    <property type="entry name" value="ANPR/GUC"/>
</dbReference>
<dbReference type="InterPro" id="IPR028082">
    <property type="entry name" value="Peripla_BP_I"/>
</dbReference>
<evidence type="ECO:0000256" key="18">
    <source>
        <dbReference type="SAM" id="Phobius"/>
    </source>
</evidence>
<dbReference type="GO" id="GO:0001653">
    <property type="term" value="F:peptide receptor activity"/>
    <property type="evidence" value="ECO:0007669"/>
    <property type="project" value="TreeGrafter"/>
</dbReference>
<gene>
    <name evidence="21" type="ORF">BV898_02201</name>
</gene>
<evidence type="ECO:0000313" key="22">
    <source>
        <dbReference type="Proteomes" id="UP000192578"/>
    </source>
</evidence>
<dbReference type="CDD" id="cd06352">
    <property type="entry name" value="PBP1_NPR_GC-like"/>
    <property type="match status" value="1"/>
</dbReference>
<evidence type="ECO:0000256" key="9">
    <source>
        <dbReference type="ARBA" id="ARBA00023134"/>
    </source>
</evidence>
<dbReference type="PANTHER" id="PTHR11920:SF494">
    <property type="entry name" value="ATRIAL NATRIURETIC PEPTIDE RECEPTOR 2"/>
    <property type="match status" value="1"/>
</dbReference>
<evidence type="ECO:0000259" key="20">
    <source>
        <dbReference type="PROSITE" id="PS50125"/>
    </source>
</evidence>
<keyword evidence="11 21" id="KW-0675">Receptor</keyword>
<sequence>MLQTRAISTFCITRNRIWSNVAVSTKFFLLYAILLKSGIQLNAIASVTAFQSYGAVFPPLNPAIVPILDPKNATTLTLCELWENDSIPVTPGIEMALQRIRPHFALKNIQFKVLRHLIPAGCGDSSLLAVAPALVKMHLNESKGGCNLVIGPSCTETMANVRGLLMDWNITTVTSGASGIKYEDKLRTKVLTRFGYTQEDVSRVLVNVLGKYNWINTAMLYDNDSYARDFQTTFQQVLLTNNMTMSRQIEFTQIPNNLMTSKDTQWIDSILLKASERSRVFIIAAMPHVVYQILVAADRLGMTNQDYVYLTTNLIETKSHGFSDLTYFDDKARSDPMARRILDSLLVIRMKSPADDSSGRKEFEDFSNNIKTISRERYNYTYPSNEDVTHLVLGIWDAVMFYGVAVNASLYTGENILDGVNIASKIWGHSFMGIAIECTISEAGDRNFPYYLLDYNEAELAFRPALFFNNEKLKLEDVNSIHWPGDGTGPPPNMPHCGYTGNAPACQTGTIPLYGIILLAVFAVAVVAGIFGAIYRIKMGRINDDSWKIKSAEIIPRASRLPKGESSLRSLQKDTDGRTLQSMPSTKDSRLSTMSYVPTAYYRENIVAVKDLGSQVTHISTQMLFELRTLYQMQNDHITRFYGICQELETPCILMEHCAKGSLTDLIENESINLDWAFKFSLLNDISDGLIYIHNSPLKSHGRISSNNCLVDGRFILKISDLGLTSMRASTVALQKSVQSHYPEINNTLRQLLWRAPELLRVPMPPNGTPKGDIYSIGIIIQQLMQRRGPYERADSELGHSEIDVAEMIARVRDCLIPPFRPRVPFDAGPPELYSIMLRCWSEMPADRFETDKLRAQLRLIPGNKSGNLMDNLLQRMEKYARDLEELVNERTSAFMDEKKRSEELLYQMLPRPVANKLKQGLYVEPETFETVTIYFSDIVGFTTLSAVSTPMEVVDLLNDLYTLFDGVIEAYDVYKVETIGDAYVVVSGLPQRNEQRHAFEIAKMSLQVIAAIKAFKIRHKPNEQLAIRIGMHSGPCAAGVVGLKMPRYCIFGDSVNIASRLESTSEAMKIHVSIAAKTILQDSKDFALEYRGEIDLKGRGAMKTYWLHQSSDRYSSLTPSKTVLPMPTLGSAPLADVLVM</sequence>
<dbReference type="InterPro" id="IPR001245">
    <property type="entry name" value="Ser-Thr/Tyr_kinase_cat_dom"/>
</dbReference>
<dbReference type="GO" id="GO:0004383">
    <property type="term" value="F:guanylate cyclase activity"/>
    <property type="evidence" value="ECO:0007669"/>
    <property type="project" value="UniProtKB-EC"/>
</dbReference>
<keyword evidence="22" id="KW-1185">Reference proteome</keyword>
<dbReference type="SUPFAM" id="SSF56112">
    <property type="entry name" value="Protein kinase-like (PK-like)"/>
    <property type="match status" value="1"/>
</dbReference>
<evidence type="ECO:0000259" key="19">
    <source>
        <dbReference type="PROSITE" id="PS50011"/>
    </source>
</evidence>
<dbReference type="GO" id="GO:0007168">
    <property type="term" value="P:receptor guanylyl cyclase signaling pathway"/>
    <property type="evidence" value="ECO:0007669"/>
    <property type="project" value="TreeGrafter"/>
</dbReference>
<keyword evidence="5 18" id="KW-0812">Transmembrane</keyword>
<comment type="caution">
    <text evidence="21">The sequence shown here is derived from an EMBL/GenBank/DDBJ whole genome shotgun (WGS) entry which is preliminary data.</text>
</comment>
<comment type="subcellular location">
    <subcellularLocation>
        <location evidence="2">Cell membrane</location>
        <topology evidence="2">Single-pass type I membrane protein</topology>
    </subcellularLocation>
</comment>
<dbReference type="InterPro" id="IPR001828">
    <property type="entry name" value="ANF_lig-bd_rcpt"/>
</dbReference>
<evidence type="ECO:0000256" key="2">
    <source>
        <dbReference type="ARBA" id="ARBA00004251"/>
    </source>
</evidence>
<dbReference type="GO" id="GO:0005524">
    <property type="term" value="F:ATP binding"/>
    <property type="evidence" value="ECO:0007669"/>
    <property type="project" value="InterPro"/>
</dbReference>
<evidence type="ECO:0000256" key="13">
    <source>
        <dbReference type="ARBA" id="ARBA00023239"/>
    </source>
</evidence>
<dbReference type="InterPro" id="IPR018297">
    <property type="entry name" value="A/G_cyclase_CS"/>
</dbReference>
<feature type="transmembrane region" description="Helical" evidence="18">
    <location>
        <begin position="513"/>
        <end position="535"/>
    </location>
</feature>
<organism evidence="21 22">
    <name type="scientific">Hypsibius exemplaris</name>
    <name type="common">Freshwater tardigrade</name>
    <dbReference type="NCBI Taxonomy" id="2072580"/>
    <lineage>
        <taxon>Eukaryota</taxon>
        <taxon>Metazoa</taxon>
        <taxon>Ecdysozoa</taxon>
        <taxon>Tardigrada</taxon>
        <taxon>Eutardigrada</taxon>
        <taxon>Parachela</taxon>
        <taxon>Hypsibioidea</taxon>
        <taxon>Hypsibiidae</taxon>
        <taxon>Hypsibius</taxon>
    </lineage>
</organism>